<feature type="domain" description="EGF-like" evidence="7">
    <location>
        <begin position="160"/>
        <end position="196"/>
    </location>
</feature>
<protein>
    <submittedName>
        <fullName evidence="8">(Atlantic silverside) hypothetical protein</fullName>
    </submittedName>
</protein>
<dbReference type="SMART" id="SM00181">
    <property type="entry name" value="EGF"/>
    <property type="match status" value="5"/>
</dbReference>
<dbReference type="SUPFAM" id="SSF57196">
    <property type="entry name" value="EGF/Laminin"/>
    <property type="match status" value="3"/>
</dbReference>
<accession>A0A8S4BVT6</accession>
<feature type="disulfide bond" evidence="6">
    <location>
        <begin position="186"/>
        <end position="195"/>
    </location>
</feature>
<evidence type="ECO:0000256" key="3">
    <source>
        <dbReference type="ARBA" id="ARBA00022737"/>
    </source>
</evidence>
<dbReference type="AlphaFoldDB" id="A0A8S4BVT6"/>
<dbReference type="PROSITE" id="PS01187">
    <property type="entry name" value="EGF_CA"/>
    <property type="match status" value="1"/>
</dbReference>
<dbReference type="OrthoDB" id="283575at2759"/>
<evidence type="ECO:0000256" key="6">
    <source>
        <dbReference type="PROSITE-ProRule" id="PRU00076"/>
    </source>
</evidence>
<dbReference type="Gene3D" id="2.10.25.10">
    <property type="entry name" value="Laminin"/>
    <property type="match status" value="5"/>
</dbReference>
<dbReference type="SUPFAM" id="SSF57184">
    <property type="entry name" value="Growth factor receptor domain"/>
    <property type="match status" value="1"/>
</dbReference>
<dbReference type="InterPro" id="IPR001881">
    <property type="entry name" value="EGF-like_Ca-bd_dom"/>
</dbReference>
<dbReference type="FunFam" id="2.10.25.10:FF:000125">
    <property type="entry name" value="Neurogenic locus notch protein-like"/>
    <property type="match status" value="1"/>
</dbReference>
<dbReference type="Pfam" id="PF00008">
    <property type="entry name" value="EGF"/>
    <property type="match status" value="3"/>
</dbReference>
<evidence type="ECO:0000313" key="9">
    <source>
        <dbReference type="Proteomes" id="UP000677803"/>
    </source>
</evidence>
<reference evidence="8" key="1">
    <citation type="submission" date="2021-05" db="EMBL/GenBank/DDBJ databases">
        <authorList>
            <person name="Tigano A."/>
        </authorList>
    </citation>
    <scope>NUCLEOTIDE SEQUENCE</scope>
</reference>
<evidence type="ECO:0000259" key="7">
    <source>
        <dbReference type="PROSITE" id="PS50026"/>
    </source>
</evidence>
<feature type="domain" description="EGF-like" evidence="7">
    <location>
        <begin position="237"/>
        <end position="273"/>
    </location>
</feature>
<gene>
    <name evidence="8" type="ORF">MMEN_LOCUS20730</name>
</gene>
<dbReference type="PANTHER" id="PTHR24049">
    <property type="entry name" value="CRUMBS FAMILY MEMBER"/>
    <property type="match status" value="1"/>
</dbReference>
<dbReference type="InterPro" id="IPR009030">
    <property type="entry name" value="Growth_fac_rcpt_cys_sf"/>
</dbReference>
<evidence type="ECO:0000256" key="5">
    <source>
        <dbReference type="ARBA" id="ARBA00023180"/>
    </source>
</evidence>
<keyword evidence="3" id="KW-0677">Repeat</keyword>
<feature type="disulfide bond" evidence="6">
    <location>
        <begin position="263"/>
        <end position="272"/>
    </location>
</feature>
<evidence type="ECO:0000256" key="1">
    <source>
        <dbReference type="ARBA" id="ARBA00022536"/>
    </source>
</evidence>
<evidence type="ECO:0000313" key="8">
    <source>
        <dbReference type="EMBL" id="CAG6017444.1"/>
    </source>
</evidence>
<dbReference type="InterPro" id="IPR000742">
    <property type="entry name" value="EGF"/>
</dbReference>
<comment type="caution">
    <text evidence="6">Lacks conserved residue(s) required for the propagation of feature annotation.</text>
</comment>
<feature type="domain" description="EGF-like" evidence="7">
    <location>
        <begin position="9"/>
        <end position="45"/>
    </location>
</feature>
<dbReference type="InterPro" id="IPR018097">
    <property type="entry name" value="EGF_Ca-bd_CS"/>
</dbReference>
<feature type="disulfide bond" evidence="6">
    <location>
        <begin position="35"/>
        <end position="44"/>
    </location>
</feature>
<dbReference type="Pfam" id="PF07645">
    <property type="entry name" value="EGF_CA"/>
    <property type="match status" value="1"/>
</dbReference>
<dbReference type="FunFam" id="2.10.25.10:FF:000004">
    <property type="entry name" value="Neurogenic locus notch 1"/>
    <property type="match status" value="1"/>
</dbReference>
<dbReference type="PRINTS" id="PR00010">
    <property type="entry name" value="EGFBLOOD"/>
</dbReference>
<dbReference type="FunFam" id="2.10.25.10:FF:000724">
    <property type="entry name" value="Crumbs cell polarity complex component 2b"/>
    <property type="match status" value="2"/>
</dbReference>
<dbReference type="PROSITE" id="PS00010">
    <property type="entry name" value="ASX_HYDROXYL"/>
    <property type="match status" value="4"/>
</dbReference>
<keyword evidence="5" id="KW-0325">Glycoprotein</keyword>
<sequence length="305" mass="32868">FEGSWCEIDINECGSNPCQNQADCVDQVNGYRCECKKGYSGLRCEEDINECASNPCSNAGICQDLVNNLYPVMTAFPCDLALIRALPWLHSPGSSHQCYHILLRFHCFCPPGYFGTLCDLDVNECEVSPCLHEGICINTPGGFKCICRPGYTVVKVQQNNDTDCACSPCLNGGSCVDLIDKYACFCQDGYTGKTCENDIDVCSEGPFNVSLCFNGATCLDGEGSNFTCSHMPEGNFTIADCACSPCLNGGSCVDLIDKYACFCQDGYTGKTCENDIDVCSEGPFNVSLCFNGATCLDGEGSNFTC</sequence>
<organism evidence="8 9">
    <name type="scientific">Menidia menidia</name>
    <name type="common">Atlantic silverside</name>
    <dbReference type="NCBI Taxonomy" id="238744"/>
    <lineage>
        <taxon>Eukaryota</taxon>
        <taxon>Metazoa</taxon>
        <taxon>Chordata</taxon>
        <taxon>Craniata</taxon>
        <taxon>Vertebrata</taxon>
        <taxon>Euteleostomi</taxon>
        <taxon>Actinopterygii</taxon>
        <taxon>Neopterygii</taxon>
        <taxon>Teleostei</taxon>
        <taxon>Neoteleostei</taxon>
        <taxon>Acanthomorphata</taxon>
        <taxon>Ovalentaria</taxon>
        <taxon>Atherinomorphae</taxon>
        <taxon>Atheriniformes</taxon>
        <taxon>Atherinopsidae</taxon>
        <taxon>Menidiinae</taxon>
        <taxon>Menidia</taxon>
    </lineage>
</organism>
<keyword evidence="9" id="KW-1185">Reference proteome</keyword>
<dbReference type="PROSITE" id="PS00022">
    <property type="entry name" value="EGF_1"/>
    <property type="match status" value="5"/>
</dbReference>
<keyword evidence="4 6" id="KW-1015">Disulfide bond</keyword>
<dbReference type="InterPro" id="IPR049883">
    <property type="entry name" value="NOTCH1_EGF-like"/>
</dbReference>
<dbReference type="GO" id="GO:0005509">
    <property type="term" value="F:calcium ion binding"/>
    <property type="evidence" value="ECO:0007669"/>
    <property type="project" value="InterPro"/>
</dbReference>
<evidence type="ECO:0000256" key="4">
    <source>
        <dbReference type="ARBA" id="ARBA00023157"/>
    </source>
</evidence>
<proteinExistence type="predicted"/>
<evidence type="ECO:0000256" key="2">
    <source>
        <dbReference type="ARBA" id="ARBA00022729"/>
    </source>
</evidence>
<dbReference type="InterPro" id="IPR000152">
    <property type="entry name" value="EGF-type_Asp/Asn_hydroxyl_site"/>
</dbReference>
<dbReference type="PROSITE" id="PS50026">
    <property type="entry name" value="EGF_3"/>
    <property type="match status" value="5"/>
</dbReference>
<feature type="domain" description="EGF-like" evidence="7">
    <location>
        <begin position="121"/>
        <end position="157"/>
    </location>
</feature>
<feature type="non-terminal residue" evidence="8">
    <location>
        <position position="1"/>
    </location>
</feature>
<comment type="caution">
    <text evidence="8">The sequence shown here is derived from an EMBL/GenBank/DDBJ whole genome shotgun (WGS) entry which is preliminary data.</text>
</comment>
<dbReference type="EMBL" id="CAJRST010039999">
    <property type="protein sequence ID" value="CAG6017444.1"/>
    <property type="molecule type" value="Genomic_DNA"/>
</dbReference>
<dbReference type="InterPro" id="IPR051022">
    <property type="entry name" value="Notch_Cell-Fate_Det"/>
</dbReference>
<feature type="non-terminal residue" evidence="8">
    <location>
        <position position="305"/>
    </location>
</feature>
<name>A0A8S4BVT6_9TELE</name>
<feature type="domain" description="EGF-like" evidence="7">
    <location>
        <begin position="275"/>
        <end position="305"/>
    </location>
</feature>
<keyword evidence="2" id="KW-0732">Signal</keyword>
<dbReference type="SMART" id="SM00179">
    <property type="entry name" value="EGF_CA"/>
    <property type="match status" value="6"/>
</dbReference>
<dbReference type="Proteomes" id="UP000677803">
    <property type="component" value="Unassembled WGS sequence"/>
</dbReference>
<keyword evidence="1 6" id="KW-0245">EGF-like domain</keyword>
<dbReference type="PROSITE" id="PS01186">
    <property type="entry name" value="EGF_2"/>
    <property type="match status" value="4"/>
</dbReference>
<dbReference type="CDD" id="cd00054">
    <property type="entry name" value="EGF_CA"/>
    <property type="match status" value="4"/>
</dbReference>
<dbReference type="PANTHER" id="PTHR24049:SF22">
    <property type="entry name" value="DROSOPHILA CRUMBS HOMOLOG"/>
    <property type="match status" value="1"/>
</dbReference>